<evidence type="ECO:0000256" key="6">
    <source>
        <dbReference type="ARBA" id="ARBA00022989"/>
    </source>
</evidence>
<feature type="transmembrane region" description="Helical" evidence="8">
    <location>
        <begin position="194"/>
        <end position="216"/>
    </location>
</feature>
<dbReference type="InterPro" id="IPR036259">
    <property type="entry name" value="MFS_trans_sf"/>
</dbReference>
<feature type="transmembrane region" description="Helical" evidence="8">
    <location>
        <begin position="312"/>
        <end position="333"/>
    </location>
</feature>
<protein>
    <submittedName>
        <fullName evidence="10">MFS transporter</fullName>
    </submittedName>
</protein>
<evidence type="ECO:0000313" key="11">
    <source>
        <dbReference type="Proteomes" id="UP000679575"/>
    </source>
</evidence>
<evidence type="ECO:0000256" key="8">
    <source>
        <dbReference type="SAM" id="Phobius"/>
    </source>
</evidence>
<dbReference type="CDD" id="cd17324">
    <property type="entry name" value="MFS_NepI_like"/>
    <property type="match status" value="1"/>
</dbReference>
<dbReference type="PANTHER" id="PTHR43271">
    <property type="entry name" value="BLL2771 PROTEIN"/>
    <property type="match status" value="1"/>
</dbReference>
<name>A0ABX7YVE1_9GAMM</name>
<reference evidence="10 11" key="1">
    <citation type="submission" date="2021-04" db="EMBL/GenBank/DDBJ databases">
        <title>Novel species identification of genus Shewanella.</title>
        <authorList>
            <person name="Liu G."/>
        </authorList>
    </citation>
    <scope>NUCLEOTIDE SEQUENCE [LARGE SCALE GENOMIC DNA]</scope>
    <source>
        <strain evidence="10 11">FJAT-54481</strain>
    </source>
</reference>
<dbReference type="PROSITE" id="PS50850">
    <property type="entry name" value="MFS"/>
    <property type="match status" value="1"/>
</dbReference>
<feature type="transmembrane region" description="Helical" evidence="8">
    <location>
        <begin position="42"/>
        <end position="60"/>
    </location>
</feature>
<evidence type="ECO:0000256" key="1">
    <source>
        <dbReference type="ARBA" id="ARBA00004651"/>
    </source>
</evidence>
<feature type="transmembrane region" description="Helical" evidence="8">
    <location>
        <begin position="80"/>
        <end position="100"/>
    </location>
</feature>
<evidence type="ECO:0000256" key="7">
    <source>
        <dbReference type="ARBA" id="ARBA00023136"/>
    </source>
</evidence>
<feature type="transmembrane region" description="Helical" evidence="8">
    <location>
        <begin position="339"/>
        <end position="361"/>
    </location>
</feature>
<evidence type="ECO:0000313" key="10">
    <source>
        <dbReference type="EMBL" id="QUN06729.1"/>
    </source>
</evidence>
<organism evidence="10 11">
    <name type="scientific">Shewanella yunxiaonensis</name>
    <dbReference type="NCBI Taxonomy" id="2829809"/>
    <lineage>
        <taxon>Bacteria</taxon>
        <taxon>Pseudomonadati</taxon>
        <taxon>Pseudomonadota</taxon>
        <taxon>Gammaproteobacteria</taxon>
        <taxon>Alteromonadales</taxon>
        <taxon>Shewanellaceae</taxon>
        <taxon>Shewanella</taxon>
    </lineage>
</organism>
<dbReference type="PANTHER" id="PTHR43271:SF1">
    <property type="entry name" value="INNER MEMBRANE TRANSPORT PROTEIN YNFM"/>
    <property type="match status" value="1"/>
</dbReference>
<dbReference type="RefSeq" id="WP_212595739.1">
    <property type="nucleotide sequence ID" value="NZ_CP073587.1"/>
</dbReference>
<dbReference type="SUPFAM" id="SSF103473">
    <property type="entry name" value="MFS general substrate transporter"/>
    <property type="match status" value="1"/>
</dbReference>
<dbReference type="EMBL" id="CP073587">
    <property type="protein sequence ID" value="QUN06729.1"/>
    <property type="molecule type" value="Genomic_DNA"/>
</dbReference>
<gene>
    <name evidence="10" type="ORF">KDN34_04575</name>
</gene>
<dbReference type="Pfam" id="PF07690">
    <property type="entry name" value="MFS_1"/>
    <property type="match status" value="1"/>
</dbReference>
<evidence type="ECO:0000256" key="5">
    <source>
        <dbReference type="ARBA" id="ARBA00022692"/>
    </source>
</evidence>
<sequence length="429" mass="45261">MNSSTPIETQSTNVAPSSVAEPVASDDAHAYIKKGSKAYTRAGIALFLAGFASFSLIYCVQPLLPDFATSFGISPTQSSLALSVTTGFLSFAIVLAGAFSQAMGRKGLMFCSMALAAVLNCVVAVLPEWHGVLLARSLEGLVLGGVPAVAMAWLAEEIDPKDLGKAMGLYVGGVAFGAMMGRVSMGLLTEIASWRVAMGVLGALCLLSAIGFLMLLPASRHFVRKPGLNLSFHLQSWKTHLQNIKLIKLYIIGFMLISVFVTLFNYSTFRLTGEPYGFNQTQVSFIFLAFAFGIVSSSMAGSLADKFGRTPLLIAAFALMLAGALLTLMTPIIGIICGVALVTTGFFVGHSVASSAVGAAAKTAKGHASSLYLLFYYMGSSISGSVGGWFWQHGGWPAVVMFTGSYAIAGLLLIYAGVWREKHAAHQVL</sequence>
<keyword evidence="6 8" id="KW-1133">Transmembrane helix</keyword>
<keyword evidence="5 8" id="KW-0812">Transmembrane</keyword>
<feature type="transmembrane region" description="Helical" evidence="8">
    <location>
        <begin position="281"/>
        <end position="300"/>
    </location>
</feature>
<evidence type="ECO:0000259" key="9">
    <source>
        <dbReference type="PROSITE" id="PS50850"/>
    </source>
</evidence>
<evidence type="ECO:0000256" key="4">
    <source>
        <dbReference type="ARBA" id="ARBA00022475"/>
    </source>
</evidence>
<keyword evidence="4" id="KW-1003">Cell membrane</keyword>
<dbReference type="Proteomes" id="UP000679575">
    <property type="component" value="Chromosome"/>
</dbReference>
<feature type="transmembrane region" description="Helical" evidence="8">
    <location>
        <begin position="398"/>
        <end position="419"/>
    </location>
</feature>
<feature type="domain" description="Major facilitator superfamily (MFS) profile" evidence="9">
    <location>
        <begin position="38"/>
        <end position="422"/>
    </location>
</feature>
<keyword evidence="3" id="KW-0813">Transport</keyword>
<dbReference type="InterPro" id="IPR020846">
    <property type="entry name" value="MFS_dom"/>
</dbReference>
<keyword evidence="7 8" id="KW-0472">Membrane</keyword>
<comment type="subcellular location">
    <subcellularLocation>
        <location evidence="1">Cell membrane</location>
        <topology evidence="1">Multi-pass membrane protein</topology>
    </subcellularLocation>
</comment>
<comment type="similarity">
    <text evidence="2">Belongs to the major facilitator superfamily.</text>
</comment>
<evidence type="ECO:0000256" key="3">
    <source>
        <dbReference type="ARBA" id="ARBA00022448"/>
    </source>
</evidence>
<feature type="transmembrane region" description="Helical" evidence="8">
    <location>
        <begin position="107"/>
        <end position="127"/>
    </location>
</feature>
<evidence type="ECO:0000256" key="2">
    <source>
        <dbReference type="ARBA" id="ARBA00008335"/>
    </source>
</evidence>
<feature type="transmembrane region" description="Helical" evidence="8">
    <location>
        <begin position="249"/>
        <end position="269"/>
    </location>
</feature>
<dbReference type="Gene3D" id="1.20.1250.20">
    <property type="entry name" value="MFS general substrate transporter like domains"/>
    <property type="match status" value="1"/>
</dbReference>
<feature type="transmembrane region" description="Helical" evidence="8">
    <location>
        <begin position="133"/>
        <end position="155"/>
    </location>
</feature>
<proteinExistence type="inferred from homology"/>
<feature type="transmembrane region" description="Helical" evidence="8">
    <location>
        <begin position="373"/>
        <end position="392"/>
    </location>
</feature>
<accession>A0ABX7YVE1</accession>
<dbReference type="InterPro" id="IPR011701">
    <property type="entry name" value="MFS"/>
</dbReference>
<feature type="transmembrane region" description="Helical" evidence="8">
    <location>
        <begin position="167"/>
        <end position="188"/>
    </location>
</feature>
<keyword evidence="11" id="KW-1185">Reference proteome</keyword>